<dbReference type="Gene3D" id="3.50.4.10">
    <property type="entry name" value="Hepatocyte Growth Factor"/>
    <property type="match status" value="1"/>
</dbReference>
<evidence type="ECO:0000259" key="1">
    <source>
        <dbReference type="PROSITE" id="PS50948"/>
    </source>
</evidence>
<dbReference type="Proteomes" id="UP001187192">
    <property type="component" value="Unassembled WGS sequence"/>
</dbReference>
<dbReference type="PANTHER" id="PTHR32444:SF118">
    <property type="entry name" value="OS09G0551150 PROTEIN"/>
    <property type="match status" value="1"/>
</dbReference>
<dbReference type="AlphaFoldDB" id="A0AA87ZCK7"/>
<dbReference type="EMBL" id="BTGU01003003">
    <property type="protein sequence ID" value="GMN25096.1"/>
    <property type="molecule type" value="Genomic_DNA"/>
</dbReference>
<feature type="domain" description="Apple" evidence="1">
    <location>
        <begin position="25"/>
        <end position="101"/>
    </location>
</feature>
<dbReference type="Pfam" id="PF08276">
    <property type="entry name" value="PAN_2"/>
    <property type="match status" value="1"/>
</dbReference>
<dbReference type="CDD" id="cd01098">
    <property type="entry name" value="PAN_AP_plant"/>
    <property type="match status" value="1"/>
</dbReference>
<keyword evidence="3" id="KW-1185">Reference proteome</keyword>
<dbReference type="PROSITE" id="PS50948">
    <property type="entry name" value="PAN"/>
    <property type="match status" value="1"/>
</dbReference>
<reference evidence="2" key="1">
    <citation type="submission" date="2023-07" db="EMBL/GenBank/DDBJ databases">
        <title>draft genome sequence of fig (Ficus carica).</title>
        <authorList>
            <person name="Takahashi T."/>
            <person name="Nishimura K."/>
        </authorList>
    </citation>
    <scope>NUCLEOTIDE SEQUENCE</scope>
</reference>
<protein>
    <recommendedName>
        <fullName evidence="1">Apple domain-containing protein</fullName>
    </recommendedName>
</protein>
<dbReference type="SMART" id="SM00473">
    <property type="entry name" value="PAN_AP"/>
    <property type="match status" value="1"/>
</dbReference>
<name>A0AA87ZCK7_FICCA</name>
<sequence length="107" mass="12008">MPRSQEDWKELAWSKGCARKTPLDCRKGEGFVKVAAVKLPDLLEFSSNKNMSLKECKRACLKNCSDVRNGGSGCLMWFGDLIDIRDQSVKGSDQDLYMRLSASEISK</sequence>
<comment type="caution">
    <text evidence="2">The sequence shown here is derived from an EMBL/GenBank/DDBJ whole genome shotgun (WGS) entry which is preliminary data.</text>
</comment>
<evidence type="ECO:0000313" key="3">
    <source>
        <dbReference type="Proteomes" id="UP001187192"/>
    </source>
</evidence>
<dbReference type="PANTHER" id="PTHR32444">
    <property type="entry name" value="BULB-TYPE LECTIN DOMAIN-CONTAINING PROTEIN"/>
    <property type="match status" value="1"/>
</dbReference>
<organism evidence="2 3">
    <name type="scientific">Ficus carica</name>
    <name type="common">Common fig</name>
    <dbReference type="NCBI Taxonomy" id="3494"/>
    <lineage>
        <taxon>Eukaryota</taxon>
        <taxon>Viridiplantae</taxon>
        <taxon>Streptophyta</taxon>
        <taxon>Embryophyta</taxon>
        <taxon>Tracheophyta</taxon>
        <taxon>Spermatophyta</taxon>
        <taxon>Magnoliopsida</taxon>
        <taxon>eudicotyledons</taxon>
        <taxon>Gunneridae</taxon>
        <taxon>Pentapetalae</taxon>
        <taxon>rosids</taxon>
        <taxon>fabids</taxon>
        <taxon>Rosales</taxon>
        <taxon>Moraceae</taxon>
        <taxon>Ficeae</taxon>
        <taxon>Ficus</taxon>
    </lineage>
</organism>
<proteinExistence type="predicted"/>
<gene>
    <name evidence="2" type="ORF">TIFTF001_043855</name>
</gene>
<accession>A0AA87ZCK7</accession>
<dbReference type="InterPro" id="IPR003609">
    <property type="entry name" value="Pan_app"/>
</dbReference>
<evidence type="ECO:0000313" key="2">
    <source>
        <dbReference type="EMBL" id="GMN25096.1"/>
    </source>
</evidence>